<accession>A0A6C0ER59</accession>
<dbReference type="EMBL" id="MN738912">
    <property type="protein sequence ID" value="QHT30780.1"/>
    <property type="molecule type" value="Genomic_DNA"/>
</dbReference>
<proteinExistence type="predicted"/>
<reference evidence="2" key="1">
    <citation type="journal article" date="2020" name="Nature">
        <title>Giant virus diversity and host interactions through global metagenomics.</title>
        <authorList>
            <person name="Schulz F."/>
            <person name="Roux S."/>
            <person name="Paez-Espino D."/>
            <person name="Jungbluth S."/>
            <person name="Walsh D.A."/>
            <person name="Denef V.J."/>
            <person name="McMahon K.D."/>
            <person name="Konstantinidis K.T."/>
            <person name="Eloe-Fadrosh E.A."/>
            <person name="Kyrpides N.C."/>
            <person name="Woyke T."/>
        </authorList>
    </citation>
    <scope>NUCLEOTIDE SEQUENCE</scope>
    <source>
        <strain evidence="2">GVMAG-M-3300009151-50</strain>
    </source>
</reference>
<feature type="region of interest" description="Disordered" evidence="1">
    <location>
        <begin position="37"/>
        <end position="84"/>
    </location>
</feature>
<protein>
    <submittedName>
        <fullName evidence="2">Uncharacterized protein</fullName>
    </submittedName>
</protein>
<organism evidence="2">
    <name type="scientific">viral metagenome</name>
    <dbReference type="NCBI Taxonomy" id="1070528"/>
    <lineage>
        <taxon>unclassified sequences</taxon>
        <taxon>metagenomes</taxon>
        <taxon>organismal metagenomes</taxon>
    </lineage>
</organism>
<evidence type="ECO:0000256" key="1">
    <source>
        <dbReference type="SAM" id="MobiDB-lite"/>
    </source>
</evidence>
<dbReference type="AlphaFoldDB" id="A0A6C0ER59"/>
<sequence>MSGIADWFHKTVTDITGKTPQQHADAIKNALPTSANTFMSDSSSSKALGAPSESVGTTMTGGRRRKTRAGKRDSKKTRRGGKYY</sequence>
<name>A0A6C0ER59_9ZZZZ</name>
<feature type="compositionally biased region" description="Polar residues" evidence="1">
    <location>
        <begin position="37"/>
        <end position="46"/>
    </location>
</feature>
<feature type="compositionally biased region" description="Basic residues" evidence="1">
    <location>
        <begin position="62"/>
        <end position="84"/>
    </location>
</feature>
<evidence type="ECO:0000313" key="2">
    <source>
        <dbReference type="EMBL" id="QHT30780.1"/>
    </source>
</evidence>